<evidence type="ECO:0000313" key="1">
    <source>
        <dbReference type="EnsemblMetazoa" id="Aqu2.1.26781_001"/>
    </source>
</evidence>
<sequence length="111" mass="12939">MATQHKEISFDAFLSSTPTIKELTEHVNVSTNWYLRVGTMLDLDQRRLKSIEAHTGHSDAHKMVEMFNLWLETKPTASRREVLKALRADAVEENTLAYKYEKHLREIHETT</sequence>
<organism evidence="1">
    <name type="scientific">Amphimedon queenslandica</name>
    <name type="common">Sponge</name>
    <dbReference type="NCBI Taxonomy" id="400682"/>
    <lineage>
        <taxon>Eukaryota</taxon>
        <taxon>Metazoa</taxon>
        <taxon>Porifera</taxon>
        <taxon>Demospongiae</taxon>
        <taxon>Heteroscleromorpha</taxon>
        <taxon>Haplosclerida</taxon>
        <taxon>Niphatidae</taxon>
        <taxon>Amphimedon</taxon>
    </lineage>
</organism>
<dbReference type="EnsemblMetazoa" id="Aqu2.1.26781_001">
    <property type="protein sequence ID" value="Aqu2.1.26781_001"/>
    <property type="gene ID" value="Aqu2.1.26781"/>
</dbReference>
<evidence type="ECO:0008006" key="2">
    <source>
        <dbReference type="Google" id="ProtNLM"/>
    </source>
</evidence>
<proteinExistence type="predicted"/>
<dbReference type="OrthoDB" id="120976at2759"/>
<name>A0A1X7UH24_AMPQE</name>
<dbReference type="AlphaFoldDB" id="A0A1X7UH24"/>
<accession>A0A1X7UH24</accession>
<reference evidence="1" key="1">
    <citation type="submission" date="2017-05" db="UniProtKB">
        <authorList>
            <consortium name="EnsemblMetazoa"/>
        </authorList>
    </citation>
    <scope>IDENTIFICATION</scope>
</reference>
<dbReference type="InParanoid" id="A0A1X7UH24"/>
<dbReference type="InterPro" id="IPR011029">
    <property type="entry name" value="DEATH-like_dom_sf"/>
</dbReference>
<protein>
    <recommendedName>
        <fullName evidence="2">Death domain-containing protein</fullName>
    </recommendedName>
</protein>
<dbReference type="Gene3D" id="1.10.533.10">
    <property type="entry name" value="Death Domain, Fas"/>
    <property type="match status" value="1"/>
</dbReference>